<dbReference type="RefSeq" id="WP_251780670.1">
    <property type="nucleotide sequence ID" value="NZ_JAMKFE010000017.1"/>
</dbReference>
<evidence type="ECO:0000313" key="3">
    <source>
        <dbReference type="Proteomes" id="UP001165541"/>
    </source>
</evidence>
<keyword evidence="3" id="KW-1185">Reference proteome</keyword>
<gene>
    <name evidence="2" type="ORF">M8A51_21920</name>
</gene>
<proteinExistence type="predicted"/>
<dbReference type="SUPFAM" id="SSF51004">
    <property type="entry name" value="C-terminal (heme d1) domain of cytochrome cd1-nitrite reductase"/>
    <property type="match status" value="1"/>
</dbReference>
<organism evidence="2 3">
    <name type="scientific">Caldimonas mangrovi</name>
    <dbReference type="NCBI Taxonomy" id="2944811"/>
    <lineage>
        <taxon>Bacteria</taxon>
        <taxon>Pseudomonadati</taxon>
        <taxon>Pseudomonadota</taxon>
        <taxon>Betaproteobacteria</taxon>
        <taxon>Burkholderiales</taxon>
        <taxon>Sphaerotilaceae</taxon>
        <taxon>Caldimonas</taxon>
    </lineage>
</organism>
<feature type="chain" id="PRO_5045921884" description="Lactonase, 7-bladed beta-propeller" evidence="1">
    <location>
        <begin position="23"/>
        <end position="449"/>
    </location>
</feature>
<dbReference type="Gene3D" id="2.130.10.10">
    <property type="entry name" value="YVTN repeat-like/Quinoprotein amine dehydrogenase"/>
    <property type="match status" value="2"/>
</dbReference>
<dbReference type="Proteomes" id="UP001165541">
    <property type="component" value="Unassembled WGS sequence"/>
</dbReference>
<sequence>MHLPALACLPIALIAASTMALAPAAAREEPGWARHIDAGTIAVLSDGDFEAHTYATGRLADPAAGWRDTLTVLKRSDSGWARSSIEVSNSVTAAPEVLRLSPDGRVAFVTERLAPRTAEATRSADLAPGRRLFAVAVEGEPRLLDTAWVEPHPEALDVSPDGRHVAVVSNTPEASYLQIVRFDGARFAAVSRFRVDTLGVEGRLGAPRNGITATNVQWHPSGRALAVNLNTLDRVLFVRVALDGDRVELQPWGAAVSTGRDPFVGRFTPDGRHYLTADWGRDFAATTLEGRLPTQPSSVSVIRLAAPGARPAEAQHRRLGHVPTDLSSEGLAVSPDGRWVATVNMRGTALPADSARFDREASVTLLRFDAVAGRLVKAAEHRFEGVLPEGASFDRSSRHLLVTVFQYPAGRQAGGGLEVFGIGEGEQAGLRHLGRLALPHGAHHVDVTR</sequence>
<accession>A0ABT0YTW8</accession>
<dbReference type="EMBL" id="JAMKFE010000017">
    <property type="protein sequence ID" value="MCM5682194.1"/>
    <property type="molecule type" value="Genomic_DNA"/>
</dbReference>
<feature type="signal peptide" evidence="1">
    <location>
        <begin position="1"/>
        <end position="22"/>
    </location>
</feature>
<evidence type="ECO:0008006" key="4">
    <source>
        <dbReference type="Google" id="ProtNLM"/>
    </source>
</evidence>
<evidence type="ECO:0000256" key="1">
    <source>
        <dbReference type="SAM" id="SignalP"/>
    </source>
</evidence>
<comment type="caution">
    <text evidence="2">The sequence shown here is derived from an EMBL/GenBank/DDBJ whole genome shotgun (WGS) entry which is preliminary data.</text>
</comment>
<dbReference type="InterPro" id="IPR011048">
    <property type="entry name" value="Haem_d1_sf"/>
</dbReference>
<name>A0ABT0YTW8_9BURK</name>
<protein>
    <recommendedName>
        <fullName evidence="4">Lactonase, 7-bladed beta-propeller</fullName>
    </recommendedName>
</protein>
<evidence type="ECO:0000313" key="2">
    <source>
        <dbReference type="EMBL" id="MCM5682194.1"/>
    </source>
</evidence>
<keyword evidence="1" id="KW-0732">Signal</keyword>
<reference evidence="2" key="1">
    <citation type="submission" date="2022-05" db="EMBL/GenBank/DDBJ databases">
        <title>Schlegelella sp. nov., isolated from mangrove soil.</title>
        <authorList>
            <person name="Liu Y."/>
            <person name="Ge X."/>
            <person name="Liu W."/>
        </authorList>
    </citation>
    <scope>NUCLEOTIDE SEQUENCE</scope>
    <source>
        <strain evidence="2">S2-27</strain>
    </source>
</reference>
<dbReference type="InterPro" id="IPR015943">
    <property type="entry name" value="WD40/YVTN_repeat-like_dom_sf"/>
</dbReference>